<evidence type="ECO:0000313" key="6">
    <source>
        <dbReference type="EMBL" id="REG11235.1"/>
    </source>
</evidence>
<dbReference type="Proteomes" id="UP000256388">
    <property type="component" value="Unassembled WGS sequence"/>
</dbReference>
<evidence type="ECO:0000313" key="7">
    <source>
        <dbReference type="Proteomes" id="UP000256388"/>
    </source>
</evidence>
<keyword evidence="3" id="KW-0479">Metal-binding</keyword>
<dbReference type="EMBL" id="QUMS01000001">
    <property type="protein sequence ID" value="REG11235.1"/>
    <property type="molecule type" value="Genomic_DNA"/>
</dbReference>
<accession>A0A347ZSB7</accession>
<evidence type="ECO:0000259" key="5">
    <source>
        <dbReference type="Pfam" id="PF01951"/>
    </source>
</evidence>
<keyword evidence="4" id="KW-0106">Calcium</keyword>
<sequence>MDAERPFSGFKEVPHKADIALDVFAPNLPEMFINAAMGLYHILGIRKGTTDLEEIHITLDDIDREGLLVVFLTELLYRVEEGRVVNQFSLTIHENHLEADLKVVPVLSRQREVKAVTYHELKINKENGSYHTRLVFDL</sequence>
<dbReference type="Pfam" id="PF01951">
    <property type="entry name" value="Archease"/>
    <property type="match status" value="1"/>
</dbReference>
<protein>
    <submittedName>
        <fullName evidence="6">SHS2 domain-containing protein</fullName>
    </submittedName>
</protein>
<dbReference type="PANTHER" id="PTHR12682:SF11">
    <property type="entry name" value="PROTEIN ARCHEASE"/>
    <property type="match status" value="1"/>
</dbReference>
<dbReference type="OrthoDB" id="164565at2"/>
<name>A0A347ZSB7_9CHLR</name>
<proteinExistence type="inferred from homology"/>
<reference evidence="6 7" key="1">
    <citation type="submission" date="2018-08" db="EMBL/GenBank/DDBJ databases">
        <title>Genomic Encyclopedia of Type Strains, Phase IV (KMG-IV): sequencing the most valuable type-strain genomes for metagenomic binning, comparative biology and taxonomic classification.</title>
        <authorList>
            <person name="Goeker M."/>
        </authorList>
    </citation>
    <scope>NUCLEOTIDE SEQUENCE [LARGE SCALE GENOMIC DNA]</scope>
    <source>
        <strain evidence="6 7">DSM 23923</strain>
    </source>
</reference>
<comment type="similarity">
    <text evidence="1">Belongs to the archease family.</text>
</comment>
<dbReference type="InterPro" id="IPR036820">
    <property type="entry name" value="Archease_dom_sf"/>
</dbReference>
<gene>
    <name evidence="6" type="ORF">DFR64_1113</name>
</gene>
<dbReference type="RefSeq" id="WP_116224372.1">
    <property type="nucleotide sequence ID" value="NZ_AP018437.1"/>
</dbReference>
<organism evidence="6 7">
    <name type="scientific">Pelolinea submarina</name>
    <dbReference type="NCBI Taxonomy" id="913107"/>
    <lineage>
        <taxon>Bacteria</taxon>
        <taxon>Bacillati</taxon>
        <taxon>Chloroflexota</taxon>
        <taxon>Anaerolineae</taxon>
        <taxon>Anaerolineales</taxon>
        <taxon>Anaerolineaceae</taxon>
        <taxon>Pelolinea</taxon>
    </lineage>
</organism>
<evidence type="ECO:0000256" key="1">
    <source>
        <dbReference type="ARBA" id="ARBA00007963"/>
    </source>
</evidence>
<dbReference type="InterPro" id="IPR002804">
    <property type="entry name" value="Archease"/>
</dbReference>
<keyword evidence="7" id="KW-1185">Reference proteome</keyword>
<dbReference type="SUPFAM" id="SSF69819">
    <property type="entry name" value="MTH1598-like"/>
    <property type="match status" value="1"/>
</dbReference>
<dbReference type="InterPro" id="IPR023572">
    <property type="entry name" value="Archease_dom"/>
</dbReference>
<dbReference type="GO" id="GO:0008033">
    <property type="term" value="P:tRNA processing"/>
    <property type="evidence" value="ECO:0007669"/>
    <property type="project" value="UniProtKB-KW"/>
</dbReference>
<evidence type="ECO:0000256" key="3">
    <source>
        <dbReference type="ARBA" id="ARBA00022723"/>
    </source>
</evidence>
<evidence type="ECO:0000256" key="4">
    <source>
        <dbReference type="ARBA" id="ARBA00022837"/>
    </source>
</evidence>
<evidence type="ECO:0000256" key="2">
    <source>
        <dbReference type="ARBA" id="ARBA00022694"/>
    </source>
</evidence>
<dbReference type="Gene3D" id="3.55.10.10">
    <property type="entry name" value="Archease domain"/>
    <property type="match status" value="1"/>
</dbReference>
<dbReference type="GO" id="GO:0046872">
    <property type="term" value="F:metal ion binding"/>
    <property type="evidence" value="ECO:0007669"/>
    <property type="project" value="UniProtKB-KW"/>
</dbReference>
<dbReference type="AlphaFoldDB" id="A0A347ZSB7"/>
<comment type="caution">
    <text evidence="6">The sequence shown here is derived from an EMBL/GenBank/DDBJ whole genome shotgun (WGS) entry which is preliminary data.</text>
</comment>
<keyword evidence="2" id="KW-0819">tRNA processing</keyword>
<feature type="domain" description="Archease" evidence="5">
    <location>
        <begin position="10"/>
        <end position="138"/>
    </location>
</feature>
<dbReference type="PANTHER" id="PTHR12682">
    <property type="entry name" value="ARCHEASE"/>
    <property type="match status" value="1"/>
</dbReference>